<dbReference type="Gene3D" id="3.40.50.720">
    <property type="entry name" value="NAD(P)-binding Rossmann-like Domain"/>
    <property type="match status" value="1"/>
</dbReference>
<dbReference type="SUPFAM" id="SSF51735">
    <property type="entry name" value="NAD(P)-binding Rossmann-fold domains"/>
    <property type="match status" value="1"/>
</dbReference>
<dbReference type="CDD" id="cd05233">
    <property type="entry name" value="SDR_c"/>
    <property type="match status" value="1"/>
</dbReference>
<accession>A0A2S7IMX8</accession>
<dbReference type="PANTHER" id="PTHR42901:SF1">
    <property type="entry name" value="ALCOHOL DEHYDROGENASE"/>
    <property type="match status" value="1"/>
</dbReference>
<dbReference type="AlphaFoldDB" id="A0A2S7IMX8"/>
<dbReference type="PANTHER" id="PTHR42901">
    <property type="entry name" value="ALCOHOL DEHYDROGENASE"/>
    <property type="match status" value="1"/>
</dbReference>
<keyword evidence="2" id="KW-0560">Oxidoreductase</keyword>
<dbReference type="PROSITE" id="PS00061">
    <property type="entry name" value="ADH_SHORT"/>
    <property type="match status" value="1"/>
</dbReference>
<dbReference type="InterPro" id="IPR020904">
    <property type="entry name" value="Sc_DH/Rdtase_CS"/>
</dbReference>
<comment type="similarity">
    <text evidence="1 3">Belongs to the short-chain dehydrogenases/reductases (SDR) family.</text>
</comment>
<dbReference type="InterPro" id="IPR036291">
    <property type="entry name" value="NAD(P)-bd_dom_sf"/>
</dbReference>
<evidence type="ECO:0000256" key="1">
    <source>
        <dbReference type="ARBA" id="ARBA00006484"/>
    </source>
</evidence>
<evidence type="ECO:0000256" key="3">
    <source>
        <dbReference type="RuleBase" id="RU000363"/>
    </source>
</evidence>
<name>A0A2S7IMX8_9BACT</name>
<sequence length="253" mass="27951">MSDLLNSELIKTKDVPLAGKPLVIVTGATKGIGKAILRRFVKGGFDAITVARNTADLEKLKQETEQEFEGRQVHIYTADLGEREQIEAFAAFVKAQQRSIEMLVNNTGLFLPGQIYNEEEGTFETMINVNVGSAYHLTRALLPAMMERQRGYIVNVCSTASIKAYPNGGSYCIAKHALLGLTRELREELKTKGIKVTAILPGATYTESWAGSDLPESRFMQVDDMAELLWTSYHLSPSAVVEELLVRPQLGDL</sequence>
<dbReference type="OrthoDB" id="9810734at2"/>
<dbReference type="Pfam" id="PF00106">
    <property type="entry name" value="adh_short"/>
    <property type="match status" value="1"/>
</dbReference>
<dbReference type="PRINTS" id="PR00080">
    <property type="entry name" value="SDRFAMILY"/>
</dbReference>
<dbReference type="Proteomes" id="UP000239590">
    <property type="component" value="Unassembled WGS sequence"/>
</dbReference>
<comment type="caution">
    <text evidence="4">The sequence shown here is derived from an EMBL/GenBank/DDBJ whole genome shotgun (WGS) entry which is preliminary data.</text>
</comment>
<evidence type="ECO:0000256" key="2">
    <source>
        <dbReference type="ARBA" id="ARBA00023002"/>
    </source>
</evidence>
<reference evidence="5" key="1">
    <citation type="submission" date="2018-02" db="EMBL/GenBank/DDBJ databases">
        <title>Genome sequencing of Solimonas sp. HR-BB.</title>
        <authorList>
            <person name="Lee Y."/>
            <person name="Jeon C.O."/>
        </authorList>
    </citation>
    <scope>NUCLEOTIDE SEQUENCE [LARGE SCALE GENOMIC DNA]</scope>
    <source>
        <strain evidence="5">HR-U</strain>
    </source>
</reference>
<evidence type="ECO:0000313" key="4">
    <source>
        <dbReference type="EMBL" id="PQA59045.1"/>
    </source>
</evidence>
<dbReference type="RefSeq" id="WP_104710232.1">
    <property type="nucleotide sequence ID" value="NZ_PTRA01000001.1"/>
</dbReference>
<keyword evidence="5" id="KW-1185">Reference proteome</keyword>
<dbReference type="EMBL" id="PTRA01000001">
    <property type="protein sequence ID" value="PQA59045.1"/>
    <property type="molecule type" value="Genomic_DNA"/>
</dbReference>
<dbReference type="PRINTS" id="PR00081">
    <property type="entry name" value="GDHRDH"/>
</dbReference>
<evidence type="ECO:0000313" key="5">
    <source>
        <dbReference type="Proteomes" id="UP000239590"/>
    </source>
</evidence>
<proteinExistence type="inferred from homology"/>
<gene>
    <name evidence="4" type="ORF">C5O19_05140</name>
</gene>
<organism evidence="4 5">
    <name type="scientific">Siphonobacter curvatus</name>
    <dbReference type="NCBI Taxonomy" id="2094562"/>
    <lineage>
        <taxon>Bacteria</taxon>
        <taxon>Pseudomonadati</taxon>
        <taxon>Bacteroidota</taxon>
        <taxon>Cytophagia</taxon>
        <taxon>Cytophagales</taxon>
        <taxon>Cytophagaceae</taxon>
        <taxon>Siphonobacter</taxon>
    </lineage>
</organism>
<protein>
    <submittedName>
        <fullName evidence="4">Short-chain dehydrogenase</fullName>
    </submittedName>
</protein>
<dbReference type="InterPro" id="IPR002347">
    <property type="entry name" value="SDR_fam"/>
</dbReference>
<dbReference type="GO" id="GO:0016491">
    <property type="term" value="F:oxidoreductase activity"/>
    <property type="evidence" value="ECO:0007669"/>
    <property type="project" value="UniProtKB-KW"/>
</dbReference>